<evidence type="ECO:0000256" key="1">
    <source>
        <dbReference type="ARBA" id="ARBA00009437"/>
    </source>
</evidence>
<proteinExistence type="inferred from homology"/>
<dbReference type="PROSITE" id="PS50931">
    <property type="entry name" value="HTH_LYSR"/>
    <property type="match status" value="1"/>
</dbReference>
<dbReference type="PANTHER" id="PTHR30126">
    <property type="entry name" value="HTH-TYPE TRANSCRIPTIONAL REGULATOR"/>
    <property type="match status" value="1"/>
</dbReference>
<dbReference type="Pfam" id="PF00126">
    <property type="entry name" value="HTH_1"/>
    <property type="match status" value="1"/>
</dbReference>
<dbReference type="SUPFAM" id="SSF46785">
    <property type="entry name" value="Winged helix' DNA-binding domain"/>
    <property type="match status" value="1"/>
</dbReference>
<keyword evidence="4" id="KW-0804">Transcription</keyword>
<dbReference type="Gene3D" id="1.10.10.10">
    <property type="entry name" value="Winged helix-like DNA-binding domain superfamily/Winged helix DNA-binding domain"/>
    <property type="match status" value="1"/>
</dbReference>
<evidence type="ECO:0000256" key="3">
    <source>
        <dbReference type="ARBA" id="ARBA00023125"/>
    </source>
</evidence>
<dbReference type="AlphaFoldDB" id="A0AB73T185"/>
<keyword evidence="2" id="KW-0805">Transcription regulation</keyword>
<name>A0AB73T185_9FIRM</name>
<keyword evidence="7" id="KW-1185">Reference proteome</keyword>
<organism evidence="6 7">
    <name type="scientific">Murimonas intestini</name>
    <dbReference type="NCBI Taxonomy" id="1337051"/>
    <lineage>
        <taxon>Bacteria</taxon>
        <taxon>Bacillati</taxon>
        <taxon>Bacillota</taxon>
        <taxon>Clostridia</taxon>
        <taxon>Lachnospirales</taxon>
        <taxon>Lachnospiraceae</taxon>
        <taxon>Murimonas</taxon>
    </lineage>
</organism>
<dbReference type="InterPro" id="IPR000847">
    <property type="entry name" value="LysR_HTH_N"/>
</dbReference>
<accession>A0AB73T185</accession>
<gene>
    <name evidence="6" type="ORF">C7383_11185</name>
</gene>
<dbReference type="EMBL" id="QGGY01000011">
    <property type="protein sequence ID" value="PWJ73753.1"/>
    <property type="molecule type" value="Genomic_DNA"/>
</dbReference>
<dbReference type="GO" id="GO:0003700">
    <property type="term" value="F:DNA-binding transcription factor activity"/>
    <property type="evidence" value="ECO:0007669"/>
    <property type="project" value="InterPro"/>
</dbReference>
<sequence length="307" mass="35297">MTVRHLKIFIAVADTGKMSQAAEQLYISQPTVSQAIRELEEHYHVQLFERYAKKLYITEAGRHLLGLARVAVEQFDRLEEEMSGEGMKERLKIGVTRTVGSFLLSRLLQDFRKSCPQTEIYAYVGNTRMLEERLLNAELDLGIVEGRVKSPELVSIPMIEDVLVLACARTHPFAEKEVLDVRDLEGLDFVMREEGSGTRALFEEYLDKNKISIHIRMEASEIDVIRSAILENGCLAVVSSRLLEKEIRSGEVKIFDSREHAWNRSFSLVYHKNKRFTEGMQYVKELLQNYDTGEYLEENAGYIAVRE</sequence>
<dbReference type="InterPro" id="IPR005119">
    <property type="entry name" value="LysR_subst-bd"/>
</dbReference>
<dbReference type="FunFam" id="1.10.10.10:FF:000001">
    <property type="entry name" value="LysR family transcriptional regulator"/>
    <property type="match status" value="1"/>
</dbReference>
<dbReference type="InterPro" id="IPR036390">
    <property type="entry name" value="WH_DNA-bd_sf"/>
</dbReference>
<feature type="domain" description="HTH lysR-type" evidence="5">
    <location>
        <begin position="1"/>
        <end position="58"/>
    </location>
</feature>
<evidence type="ECO:0000259" key="5">
    <source>
        <dbReference type="PROSITE" id="PS50931"/>
    </source>
</evidence>
<dbReference type="Gene3D" id="3.40.190.290">
    <property type="match status" value="1"/>
</dbReference>
<dbReference type="SUPFAM" id="SSF53850">
    <property type="entry name" value="Periplasmic binding protein-like II"/>
    <property type="match status" value="1"/>
</dbReference>
<reference evidence="6 7" key="1">
    <citation type="submission" date="2018-05" db="EMBL/GenBank/DDBJ databases">
        <authorList>
            <person name="Goeker M."/>
            <person name="Huntemann M."/>
            <person name="Clum A."/>
            <person name="Pillay M."/>
            <person name="Palaniappan K."/>
            <person name="Varghese N."/>
            <person name="Mikhailova N."/>
            <person name="Stamatis D."/>
            <person name="Reddy T."/>
            <person name="Daum C."/>
            <person name="Shapiro N."/>
            <person name="Ivanova N."/>
            <person name="Kyrpides N."/>
            <person name="Woyke T."/>
        </authorList>
    </citation>
    <scope>NUCLEOTIDE SEQUENCE [LARGE SCALE GENOMIC DNA]</scope>
    <source>
        <strain evidence="6 7">DSM 26524</strain>
    </source>
</reference>
<protein>
    <submittedName>
        <fullName evidence="6">DNA-binding transcriptional LysR family regulator</fullName>
    </submittedName>
</protein>
<dbReference type="InterPro" id="IPR036388">
    <property type="entry name" value="WH-like_DNA-bd_sf"/>
</dbReference>
<dbReference type="GO" id="GO:0000976">
    <property type="term" value="F:transcription cis-regulatory region binding"/>
    <property type="evidence" value="ECO:0007669"/>
    <property type="project" value="TreeGrafter"/>
</dbReference>
<evidence type="ECO:0000256" key="4">
    <source>
        <dbReference type="ARBA" id="ARBA00023163"/>
    </source>
</evidence>
<evidence type="ECO:0000313" key="7">
    <source>
        <dbReference type="Proteomes" id="UP000245412"/>
    </source>
</evidence>
<comment type="similarity">
    <text evidence="1">Belongs to the LysR transcriptional regulatory family.</text>
</comment>
<dbReference type="PRINTS" id="PR00039">
    <property type="entry name" value="HTHLYSR"/>
</dbReference>
<dbReference type="PANTHER" id="PTHR30126:SF40">
    <property type="entry name" value="HTH-TYPE TRANSCRIPTIONAL REGULATOR GLTR"/>
    <property type="match status" value="1"/>
</dbReference>
<dbReference type="Pfam" id="PF03466">
    <property type="entry name" value="LysR_substrate"/>
    <property type="match status" value="1"/>
</dbReference>
<keyword evidence="3 6" id="KW-0238">DNA-binding</keyword>
<evidence type="ECO:0000256" key="2">
    <source>
        <dbReference type="ARBA" id="ARBA00023015"/>
    </source>
</evidence>
<evidence type="ECO:0000313" key="6">
    <source>
        <dbReference type="EMBL" id="PWJ73753.1"/>
    </source>
</evidence>
<comment type="caution">
    <text evidence="6">The sequence shown here is derived from an EMBL/GenBank/DDBJ whole genome shotgun (WGS) entry which is preliminary data.</text>
</comment>
<dbReference type="Proteomes" id="UP000245412">
    <property type="component" value="Unassembled WGS sequence"/>
</dbReference>